<name>A0A7E4WAF7_PANRE</name>
<reference evidence="1" key="1">
    <citation type="journal article" date="2013" name="Genetics">
        <title>The draft genome and transcriptome of Panagrellus redivivus are shaped by the harsh demands of a free-living lifestyle.</title>
        <authorList>
            <person name="Srinivasan J."/>
            <person name="Dillman A.R."/>
            <person name="Macchietto M.G."/>
            <person name="Heikkinen L."/>
            <person name="Lakso M."/>
            <person name="Fracchia K.M."/>
            <person name="Antoshechkin I."/>
            <person name="Mortazavi A."/>
            <person name="Wong G."/>
            <person name="Sternberg P.W."/>
        </authorList>
    </citation>
    <scope>NUCLEOTIDE SEQUENCE [LARGE SCALE GENOMIC DNA]</scope>
    <source>
        <strain evidence="1">MT8872</strain>
    </source>
</reference>
<dbReference type="AlphaFoldDB" id="A0A7E4WAF7"/>
<evidence type="ECO:0000313" key="1">
    <source>
        <dbReference type="Proteomes" id="UP000492821"/>
    </source>
</evidence>
<dbReference type="Proteomes" id="UP000492821">
    <property type="component" value="Unassembled WGS sequence"/>
</dbReference>
<proteinExistence type="predicted"/>
<reference evidence="2" key="2">
    <citation type="submission" date="2020-10" db="UniProtKB">
        <authorList>
            <consortium name="WormBaseParasite"/>
        </authorList>
    </citation>
    <scope>IDENTIFICATION</scope>
</reference>
<accession>A0A7E4WAF7</accession>
<evidence type="ECO:0000313" key="2">
    <source>
        <dbReference type="WBParaSite" id="Pan_g9611.t1"/>
    </source>
</evidence>
<keyword evidence="1" id="KW-1185">Reference proteome</keyword>
<dbReference type="WBParaSite" id="Pan_g9611.t1">
    <property type="protein sequence ID" value="Pan_g9611.t1"/>
    <property type="gene ID" value="Pan_g9611"/>
</dbReference>
<organism evidence="1 2">
    <name type="scientific">Panagrellus redivivus</name>
    <name type="common">Microworm</name>
    <dbReference type="NCBI Taxonomy" id="6233"/>
    <lineage>
        <taxon>Eukaryota</taxon>
        <taxon>Metazoa</taxon>
        <taxon>Ecdysozoa</taxon>
        <taxon>Nematoda</taxon>
        <taxon>Chromadorea</taxon>
        <taxon>Rhabditida</taxon>
        <taxon>Tylenchina</taxon>
        <taxon>Panagrolaimomorpha</taxon>
        <taxon>Panagrolaimoidea</taxon>
        <taxon>Panagrolaimidae</taxon>
        <taxon>Panagrellus</taxon>
    </lineage>
</organism>
<sequence length="72" mass="8199">MYKYVQMCASFDLLKLIKTVFKCSSLPNLSEGDTKTDIVRVWFPNFFPNLSEGDTKTDLSEFGSQTCQFCPS</sequence>
<protein>
    <submittedName>
        <fullName evidence="2">Secreted protein</fullName>
    </submittedName>
</protein>